<name>A0A167LTV3_CALVF</name>
<evidence type="ECO:0000313" key="2">
    <source>
        <dbReference type="EMBL" id="KZO96025.1"/>
    </source>
</evidence>
<keyword evidence="3" id="KW-1185">Reference proteome</keyword>
<feature type="compositionally biased region" description="Pro residues" evidence="1">
    <location>
        <begin position="49"/>
        <end position="73"/>
    </location>
</feature>
<dbReference type="AlphaFoldDB" id="A0A167LTV3"/>
<organism evidence="2 3">
    <name type="scientific">Calocera viscosa (strain TUFC12733)</name>
    <dbReference type="NCBI Taxonomy" id="1330018"/>
    <lineage>
        <taxon>Eukaryota</taxon>
        <taxon>Fungi</taxon>
        <taxon>Dikarya</taxon>
        <taxon>Basidiomycota</taxon>
        <taxon>Agaricomycotina</taxon>
        <taxon>Dacrymycetes</taxon>
        <taxon>Dacrymycetales</taxon>
        <taxon>Dacrymycetaceae</taxon>
        <taxon>Calocera</taxon>
    </lineage>
</organism>
<feature type="compositionally biased region" description="Basic and acidic residues" evidence="1">
    <location>
        <begin position="373"/>
        <end position="383"/>
    </location>
</feature>
<evidence type="ECO:0000313" key="3">
    <source>
        <dbReference type="Proteomes" id="UP000076738"/>
    </source>
</evidence>
<reference evidence="2 3" key="1">
    <citation type="journal article" date="2016" name="Mol. Biol. Evol.">
        <title>Comparative Genomics of Early-Diverging Mushroom-Forming Fungi Provides Insights into the Origins of Lignocellulose Decay Capabilities.</title>
        <authorList>
            <person name="Nagy L.G."/>
            <person name="Riley R."/>
            <person name="Tritt A."/>
            <person name="Adam C."/>
            <person name="Daum C."/>
            <person name="Floudas D."/>
            <person name="Sun H."/>
            <person name="Yadav J.S."/>
            <person name="Pangilinan J."/>
            <person name="Larsson K.H."/>
            <person name="Matsuura K."/>
            <person name="Barry K."/>
            <person name="Labutti K."/>
            <person name="Kuo R."/>
            <person name="Ohm R.A."/>
            <person name="Bhattacharya S.S."/>
            <person name="Shirouzu T."/>
            <person name="Yoshinaga Y."/>
            <person name="Martin F.M."/>
            <person name="Grigoriev I.V."/>
            <person name="Hibbett D.S."/>
        </authorList>
    </citation>
    <scope>NUCLEOTIDE SEQUENCE [LARGE SCALE GENOMIC DNA]</scope>
    <source>
        <strain evidence="2 3">TUFC12733</strain>
    </source>
</reference>
<gene>
    <name evidence="2" type="ORF">CALVIDRAFT_537611</name>
</gene>
<sequence>MMLCNFTQGVNIVSSVAVLPTSPDQRSPEFEDEDEGLNSTAPAHAYLPSAPPSLSIPPEPPWRSPRTPSPPPEGWRGSLRTRGTLSLESLVAGNWHNSVPVNGLRLDYAGLISFYNPKYTSLLTARRSLASRTQHRLRNITAHDAHLFQEELLDVLSGTRRRSGVDWGQLIAHIVERHQQRLEFLEYLVNAENLAGTGAVNSSQTVRNVRQHVFTMLAPYLSRSSLPHPDDSSPATNASWLSPAIHLCKSTYTSQITHDSCSPQELVLKHSIETTMGQICRTLGLIWVRAYDAESLPNEEGRWALLELWKAEIRRLRNWLGWAIWIKCEPSCSESELCTLPQWPWDIRTGEEEDMTPKCVSRLRWETNFPGRRRPEEPERPSTERPLFGEGKR</sequence>
<dbReference type="InterPro" id="IPR038921">
    <property type="entry name" value="YOR389W-like"/>
</dbReference>
<dbReference type="Proteomes" id="UP000076738">
    <property type="component" value="Unassembled WGS sequence"/>
</dbReference>
<evidence type="ECO:0000256" key="1">
    <source>
        <dbReference type="SAM" id="MobiDB-lite"/>
    </source>
</evidence>
<feature type="region of interest" description="Disordered" evidence="1">
    <location>
        <begin position="369"/>
        <end position="393"/>
    </location>
</feature>
<accession>A0A167LTV3</accession>
<dbReference type="PANTHER" id="PTHR35204">
    <property type="entry name" value="YALI0A21131P"/>
    <property type="match status" value="1"/>
</dbReference>
<dbReference type="STRING" id="1330018.A0A167LTV3"/>
<dbReference type="EMBL" id="KV417286">
    <property type="protein sequence ID" value="KZO96025.1"/>
    <property type="molecule type" value="Genomic_DNA"/>
</dbReference>
<feature type="region of interest" description="Disordered" evidence="1">
    <location>
        <begin position="20"/>
        <end position="79"/>
    </location>
</feature>
<protein>
    <submittedName>
        <fullName evidence="2">Uncharacterized protein</fullName>
    </submittedName>
</protein>
<dbReference type="PANTHER" id="PTHR35204:SF1">
    <property type="entry name" value="ENTEROTOXIN"/>
    <property type="match status" value="1"/>
</dbReference>
<proteinExistence type="predicted"/>
<dbReference type="OrthoDB" id="10261782at2759"/>